<keyword evidence="1" id="KW-0812">Transmembrane</keyword>
<reference evidence="2" key="1">
    <citation type="submission" date="2020-06" db="EMBL/GenBank/DDBJ databases">
        <title>Stable isotope informed genome-resolved metagenomics uncovers potential trophic interactions in rhizosphere soil.</title>
        <authorList>
            <person name="Starr E.P."/>
            <person name="Shi S."/>
            <person name="Blazewicz S.J."/>
            <person name="Koch B.J."/>
            <person name="Probst A.J."/>
            <person name="Hungate B.A."/>
            <person name="Pett-Ridge J."/>
            <person name="Firestone M.K."/>
            <person name="Banfield J.F."/>
        </authorList>
    </citation>
    <scope>NUCLEOTIDE SEQUENCE</scope>
    <source>
        <strain evidence="2">YM_69_17</strain>
    </source>
</reference>
<accession>A0A952KEN8</accession>
<dbReference type="Pfam" id="PF09490">
    <property type="entry name" value="CbtA"/>
    <property type="match status" value="1"/>
</dbReference>
<dbReference type="EMBL" id="JAEKLZ010000272">
    <property type="protein sequence ID" value="MBW8727373.1"/>
    <property type="molecule type" value="Genomic_DNA"/>
</dbReference>
<feature type="transmembrane region" description="Helical" evidence="1">
    <location>
        <begin position="219"/>
        <end position="240"/>
    </location>
</feature>
<evidence type="ECO:0000256" key="1">
    <source>
        <dbReference type="SAM" id="Phobius"/>
    </source>
</evidence>
<gene>
    <name evidence="2" type="ORF">JF625_19770</name>
</gene>
<sequence length="256" mass="26444">MVGSLLLRGMLVGVLAGLLAFGFARIFGEPQVDRAIALEGTLGHSHDHGDHATAAPAAEAEEPELVSRETQAGLGLLTGAVVYGAAVGGLFALVFAFTYGRVGGLDARATAGLLALAAFIALVVVPDLKYPPNPPAVGNPDTIGERTTLFFTMLAISVVALVLAVNLALGLARRHGGWTAGLIAGAVYIAIIAITQVALPVVNEVPDGFPADLLWQFRIASLGMHAVLWTTIGLAFGALAERSFARRGSGRIAFSR</sequence>
<evidence type="ECO:0000313" key="3">
    <source>
        <dbReference type="Proteomes" id="UP000700706"/>
    </source>
</evidence>
<protein>
    <submittedName>
        <fullName evidence="2">CbtA family protein</fullName>
    </submittedName>
</protein>
<name>A0A952KEN8_9PROT</name>
<evidence type="ECO:0000313" key="2">
    <source>
        <dbReference type="EMBL" id="MBW8727373.1"/>
    </source>
</evidence>
<dbReference type="Proteomes" id="UP000700706">
    <property type="component" value="Unassembled WGS sequence"/>
</dbReference>
<comment type="caution">
    <text evidence="2">The sequence shown here is derived from an EMBL/GenBank/DDBJ whole genome shotgun (WGS) entry which is preliminary data.</text>
</comment>
<proteinExistence type="predicted"/>
<feature type="transmembrane region" description="Helical" evidence="1">
    <location>
        <begin position="109"/>
        <end position="128"/>
    </location>
</feature>
<keyword evidence="1" id="KW-0472">Membrane</keyword>
<dbReference type="InterPro" id="IPR012666">
    <property type="entry name" value="CbtA_put"/>
</dbReference>
<feature type="transmembrane region" description="Helical" evidence="1">
    <location>
        <begin position="148"/>
        <end position="171"/>
    </location>
</feature>
<feature type="transmembrane region" description="Helical" evidence="1">
    <location>
        <begin position="178"/>
        <end position="199"/>
    </location>
</feature>
<feature type="transmembrane region" description="Helical" evidence="1">
    <location>
        <begin position="74"/>
        <end position="97"/>
    </location>
</feature>
<organism evidence="2 3">
    <name type="scientific">Inquilinus limosus</name>
    <dbReference type="NCBI Taxonomy" id="171674"/>
    <lineage>
        <taxon>Bacteria</taxon>
        <taxon>Pseudomonadati</taxon>
        <taxon>Pseudomonadota</taxon>
        <taxon>Alphaproteobacteria</taxon>
        <taxon>Rhodospirillales</taxon>
        <taxon>Rhodospirillaceae</taxon>
        <taxon>Inquilinus</taxon>
    </lineage>
</organism>
<keyword evidence="1" id="KW-1133">Transmembrane helix</keyword>
<dbReference type="AlphaFoldDB" id="A0A952KEN8"/>